<dbReference type="SUPFAM" id="SSF141457">
    <property type="entry name" value="BH3618-like"/>
    <property type="match status" value="1"/>
</dbReference>
<keyword evidence="2" id="KW-1005">Bacterial flagellum biogenesis</keyword>
<dbReference type="GO" id="GO:0006417">
    <property type="term" value="P:regulation of translation"/>
    <property type="evidence" value="ECO:0007669"/>
    <property type="project" value="UniProtKB-KW"/>
</dbReference>
<evidence type="ECO:0000256" key="3">
    <source>
        <dbReference type="ARBA" id="ARBA00022845"/>
    </source>
</evidence>
<dbReference type="PANTHER" id="PTHR39190">
    <property type="entry name" value="FLAGELLAR ASSEMBLY FACTOR FLIW"/>
    <property type="match status" value="1"/>
</dbReference>
<proteinExistence type="predicted"/>
<keyword evidence="4" id="KW-0282">Flagellum</keyword>
<organism evidence="4">
    <name type="scientific">Arthrobacter saudimassiliensis</name>
    <dbReference type="NCBI Taxonomy" id="1461584"/>
    <lineage>
        <taxon>Bacteria</taxon>
        <taxon>Bacillati</taxon>
        <taxon>Actinomycetota</taxon>
        <taxon>Actinomycetes</taxon>
        <taxon>Micrococcales</taxon>
        <taxon>Micrococcaceae</taxon>
        <taxon>Arthrobacter</taxon>
    </lineage>
</organism>
<evidence type="ECO:0000313" key="4">
    <source>
        <dbReference type="EMBL" id="CEA06661.1"/>
    </source>
</evidence>
<keyword evidence="4" id="KW-0969">Cilium</keyword>
<dbReference type="EMBL" id="LN483070">
    <property type="protein sequence ID" value="CEA06661.1"/>
    <property type="molecule type" value="Genomic_DNA"/>
</dbReference>
<dbReference type="InterPro" id="IPR024046">
    <property type="entry name" value="Flagellar_assmbl_FliW_dom_sf"/>
</dbReference>
<gene>
    <name evidence="4" type="primary">fliW</name>
    <name evidence="4" type="ORF">BN1051_00061</name>
</gene>
<name>A0A078MPB6_9MICC</name>
<dbReference type="InterPro" id="IPR003775">
    <property type="entry name" value="Flagellar_assembly_factor_FliW"/>
</dbReference>
<sequence length="130" mass="13890">MSQPLTFVTPPPGLEPQVHYLLEEVDGAVGLFSLVPREPGSGVSRLFLLDAAAYLPGYAPRISHDQQRMLGLREPSEAWVLVVANPAVSGTTVNLLAPIVLNSSTGQCAQLILEGQDWPLRASLEDFAAA</sequence>
<dbReference type="Pfam" id="PF02623">
    <property type="entry name" value="FliW"/>
    <property type="match status" value="1"/>
</dbReference>
<keyword evidence="4" id="KW-0966">Cell projection</keyword>
<evidence type="ECO:0000256" key="1">
    <source>
        <dbReference type="ARBA" id="ARBA00022490"/>
    </source>
</evidence>
<keyword evidence="3" id="KW-0810">Translation regulation</keyword>
<dbReference type="GO" id="GO:0044780">
    <property type="term" value="P:bacterial-type flagellum assembly"/>
    <property type="evidence" value="ECO:0007669"/>
    <property type="project" value="InterPro"/>
</dbReference>
<dbReference type="PATRIC" id="fig|1461584.3.peg.60"/>
<reference evidence="4" key="1">
    <citation type="submission" date="2014-07" db="EMBL/GenBank/DDBJ databases">
        <authorList>
            <person name="Urmite Genomes Urmite Genomes"/>
        </authorList>
    </citation>
    <scope>NUCLEOTIDE SEQUENCE</scope>
    <source>
        <strain evidence="4">11W110_air</strain>
    </source>
</reference>
<accession>A0A078MPB6</accession>
<evidence type="ECO:0000256" key="2">
    <source>
        <dbReference type="ARBA" id="ARBA00022795"/>
    </source>
</evidence>
<dbReference type="PANTHER" id="PTHR39190:SF1">
    <property type="entry name" value="FLAGELLAR ASSEMBLY FACTOR FLIW"/>
    <property type="match status" value="1"/>
</dbReference>
<dbReference type="Gene3D" id="2.30.290.10">
    <property type="entry name" value="BH3618-like"/>
    <property type="match status" value="1"/>
</dbReference>
<dbReference type="AlphaFoldDB" id="A0A078MPB6"/>
<protein>
    <submittedName>
        <fullName evidence="4">Flagellar assembly factor FliW</fullName>
    </submittedName>
</protein>
<keyword evidence="1" id="KW-0963">Cytoplasm</keyword>